<dbReference type="SUPFAM" id="SSF48371">
    <property type="entry name" value="ARM repeat"/>
    <property type="match status" value="1"/>
</dbReference>
<sequence length="306" mass="34754">MIRTSVATTRIETLRNKIMSWTKSLLNNKNENAIWNATYSMFVITLTMSGFDQEENQNSMKEQMDKDGTIAKLVEIFKNGQYLDKQINQQVAITIGLLFKGLPIPSDFGPALIDTLKQLSLSQQSHFSNNSIDALKQRLILLCCQATSIMLQDNEPAMSLTISEGNLLRELISVFQKLPVDEVTSGHLAALFDVFNFTTIRKIETIPEDEILELMMKMLESNDEDIIWKSTKIILSFTISNGLKVEELIINPLLQKFEKDGTIYHLLEIFQNDFYQNKEIYGNIAVIIGCLFKATKIPDDDISQIA</sequence>
<dbReference type="InterPro" id="IPR011989">
    <property type="entry name" value="ARM-like"/>
</dbReference>
<dbReference type="EMBL" id="SNRW01005590">
    <property type="protein sequence ID" value="KAA6384768.1"/>
    <property type="molecule type" value="Genomic_DNA"/>
</dbReference>
<dbReference type="InterPro" id="IPR016024">
    <property type="entry name" value="ARM-type_fold"/>
</dbReference>
<dbReference type="Proteomes" id="UP000324800">
    <property type="component" value="Unassembled WGS sequence"/>
</dbReference>
<name>A0A5J4VQ29_9EUKA</name>
<gene>
    <name evidence="1" type="ORF">EZS28_019707</name>
</gene>
<protein>
    <submittedName>
        <fullName evidence="1">Uncharacterized protein</fullName>
    </submittedName>
</protein>
<comment type="caution">
    <text evidence="1">The sequence shown here is derived from an EMBL/GenBank/DDBJ whole genome shotgun (WGS) entry which is preliminary data.</text>
</comment>
<dbReference type="Gene3D" id="1.25.10.10">
    <property type="entry name" value="Leucine-rich Repeat Variant"/>
    <property type="match status" value="1"/>
</dbReference>
<proteinExistence type="predicted"/>
<reference evidence="1 2" key="1">
    <citation type="submission" date="2019-03" db="EMBL/GenBank/DDBJ databases">
        <title>Single cell metagenomics reveals metabolic interactions within the superorganism composed of flagellate Streblomastix strix and complex community of Bacteroidetes bacteria on its surface.</title>
        <authorList>
            <person name="Treitli S.C."/>
            <person name="Kolisko M."/>
            <person name="Husnik F."/>
            <person name="Keeling P."/>
            <person name="Hampl V."/>
        </authorList>
    </citation>
    <scope>NUCLEOTIDE SEQUENCE [LARGE SCALE GENOMIC DNA]</scope>
    <source>
        <strain evidence="1">ST1C</strain>
    </source>
</reference>
<dbReference type="AlphaFoldDB" id="A0A5J4VQ29"/>
<evidence type="ECO:0000313" key="2">
    <source>
        <dbReference type="Proteomes" id="UP000324800"/>
    </source>
</evidence>
<evidence type="ECO:0000313" key="1">
    <source>
        <dbReference type="EMBL" id="KAA6384768.1"/>
    </source>
</evidence>
<accession>A0A5J4VQ29</accession>
<organism evidence="1 2">
    <name type="scientific">Streblomastix strix</name>
    <dbReference type="NCBI Taxonomy" id="222440"/>
    <lineage>
        <taxon>Eukaryota</taxon>
        <taxon>Metamonada</taxon>
        <taxon>Preaxostyla</taxon>
        <taxon>Oxymonadida</taxon>
        <taxon>Streblomastigidae</taxon>
        <taxon>Streblomastix</taxon>
    </lineage>
</organism>